<dbReference type="EMBL" id="BMON01000006">
    <property type="protein sequence ID" value="GGM51055.1"/>
    <property type="molecule type" value="Genomic_DNA"/>
</dbReference>
<reference evidence="2" key="2">
    <citation type="submission" date="2020-09" db="EMBL/GenBank/DDBJ databases">
        <authorList>
            <person name="Sun Q."/>
            <person name="Ohkuma M."/>
        </authorList>
    </citation>
    <scope>NUCLEOTIDE SEQUENCE</scope>
    <source>
        <strain evidence="2">JCM 15759</strain>
    </source>
</reference>
<dbReference type="AlphaFoldDB" id="A0A830FRS9"/>
<keyword evidence="1" id="KW-1133">Transmembrane helix</keyword>
<dbReference type="RefSeq" id="WP_188853877.1">
    <property type="nucleotide sequence ID" value="NZ_BMON01000006.1"/>
</dbReference>
<keyword evidence="1" id="KW-0472">Membrane</keyword>
<feature type="transmembrane region" description="Helical" evidence="1">
    <location>
        <begin position="7"/>
        <end position="29"/>
    </location>
</feature>
<feature type="transmembrane region" description="Helical" evidence="1">
    <location>
        <begin position="41"/>
        <end position="63"/>
    </location>
</feature>
<comment type="caution">
    <text evidence="2">The sequence shown here is derived from an EMBL/GenBank/DDBJ whole genome shotgun (WGS) entry which is preliminary data.</text>
</comment>
<organism evidence="2 3">
    <name type="scientific">Haloarcula argentinensis</name>
    <dbReference type="NCBI Taxonomy" id="43776"/>
    <lineage>
        <taxon>Archaea</taxon>
        <taxon>Methanobacteriati</taxon>
        <taxon>Methanobacteriota</taxon>
        <taxon>Stenosarchaea group</taxon>
        <taxon>Halobacteria</taxon>
        <taxon>Halobacteriales</taxon>
        <taxon>Haloarculaceae</taxon>
        <taxon>Haloarcula</taxon>
    </lineage>
</organism>
<reference evidence="2" key="1">
    <citation type="journal article" date="2014" name="Int. J. Syst. Evol. Microbiol.">
        <title>Complete genome sequence of Corynebacterium casei LMG S-19264T (=DSM 44701T), isolated from a smear-ripened cheese.</title>
        <authorList>
            <consortium name="US DOE Joint Genome Institute (JGI-PGF)"/>
            <person name="Walter F."/>
            <person name="Albersmeier A."/>
            <person name="Kalinowski J."/>
            <person name="Ruckert C."/>
        </authorList>
    </citation>
    <scope>NUCLEOTIDE SEQUENCE</scope>
    <source>
        <strain evidence="2">JCM 15759</strain>
    </source>
</reference>
<dbReference type="Proteomes" id="UP000656367">
    <property type="component" value="Unassembled WGS sequence"/>
</dbReference>
<protein>
    <submittedName>
        <fullName evidence="2">Uncharacterized protein</fullName>
    </submittedName>
</protein>
<feature type="transmembrane region" description="Helical" evidence="1">
    <location>
        <begin position="68"/>
        <end position="86"/>
    </location>
</feature>
<accession>A0A830FRS9</accession>
<name>A0A830FRS9_HALAR</name>
<proteinExistence type="predicted"/>
<keyword evidence="1" id="KW-0812">Transmembrane</keyword>
<feature type="transmembrane region" description="Helical" evidence="1">
    <location>
        <begin position="92"/>
        <end position="107"/>
    </location>
</feature>
<evidence type="ECO:0000256" key="1">
    <source>
        <dbReference type="SAM" id="Phobius"/>
    </source>
</evidence>
<dbReference type="OrthoDB" id="350960at2157"/>
<sequence length="119" mass="12930">MDRSYPSLGISVVSVIWLLMGMLNGVQIVQIVTTRPVSSEIFLPLGLISGLSIAYLVVGIGLWKTRSWAWKGAIVLAAIGIVGSFLQQPVRLFIALLLLCVGIYLILERDQFLSAEGTL</sequence>
<evidence type="ECO:0000313" key="2">
    <source>
        <dbReference type="EMBL" id="GGM51055.1"/>
    </source>
</evidence>
<evidence type="ECO:0000313" key="3">
    <source>
        <dbReference type="Proteomes" id="UP000656367"/>
    </source>
</evidence>
<gene>
    <name evidence="2" type="ORF">GCM10009006_35260</name>
</gene>